<feature type="transmembrane region" description="Helical" evidence="1">
    <location>
        <begin position="73"/>
        <end position="91"/>
    </location>
</feature>
<dbReference type="AlphaFoldDB" id="A0A239E6F8"/>
<name>A0A239E6F8_9PSED</name>
<keyword evidence="1" id="KW-1133">Transmembrane helix</keyword>
<reference evidence="3 4" key="2">
    <citation type="submission" date="2017-06" db="EMBL/GenBank/DDBJ databases">
        <authorList>
            <person name="Varghese N."/>
            <person name="Submissions S."/>
        </authorList>
    </citation>
    <scope>NUCLEOTIDE SEQUENCE [LARGE SCALE GENOMIC DNA]</scope>
    <source>
        <strain evidence="3 4">RLD-1</strain>
    </source>
</reference>
<accession>A0A239E6F8</accession>
<keyword evidence="4" id="KW-1185">Reference proteome</keyword>
<keyword evidence="1" id="KW-0472">Membrane</keyword>
<sequence length="97" mass="10536">MSLQALWNLFQAHPARVLNDLALFFALAGAWLLLATRRRERQALQRLVAGGDGASAPLAEAEAEPSTAKINRFFYLFGFACLALAVALSQYSTQLPG</sequence>
<evidence type="ECO:0000313" key="4">
    <source>
        <dbReference type="Proteomes" id="UP000198309"/>
    </source>
</evidence>
<evidence type="ECO:0000313" key="2">
    <source>
        <dbReference type="EMBL" id="SDI34801.1"/>
    </source>
</evidence>
<evidence type="ECO:0000313" key="5">
    <source>
        <dbReference type="Proteomes" id="UP000199693"/>
    </source>
</evidence>
<dbReference type="Proteomes" id="UP000199693">
    <property type="component" value="Unassembled WGS sequence"/>
</dbReference>
<protein>
    <submittedName>
        <fullName evidence="2">Uncharacterized protein</fullName>
    </submittedName>
</protein>
<feature type="transmembrane region" description="Helical" evidence="1">
    <location>
        <begin position="17"/>
        <end position="36"/>
    </location>
</feature>
<reference evidence="2 5" key="1">
    <citation type="submission" date="2016-10" db="EMBL/GenBank/DDBJ databases">
        <authorList>
            <person name="de Groot N.N."/>
        </authorList>
    </citation>
    <scope>NUCLEOTIDE SEQUENCE [LARGE SCALE GENOMIC DNA]</scope>
    <source>
        <strain evidence="2 5">CCM 7361</strain>
    </source>
</reference>
<dbReference type="EMBL" id="FNEC01000004">
    <property type="protein sequence ID" value="SDI34801.1"/>
    <property type="molecule type" value="Genomic_DNA"/>
</dbReference>
<proteinExistence type="predicted"/>
<evidence type="ECO:0000313" key="3">
    <source>
        <dbReference type="EMBL" id="SNS40039.1"/>
    </source>
</evidence>
<keyword evidence="1" id="KW-0812">Transmembrane</keyword>
<dbReference type="EMBL" id="FZPC01000001">
    <property type="protein sequence ID" value="SNS40039.1"/>
    <property type="molecule type" value="Genomic_DNA"/>
</dbReference>
<dbReference type="Proteomes" id="UP000198309">
    <property type="component" value="Unassembled WGS sequence"/>
</dbReference>
<evidence type="ECO:0000256" key="1">
    <source>
        <dbReference type="SAM" id="Phobius"/>
    </source>
</evidence>
<organism evidence="2 5">
    <name type="scientific">Pseudomonas delhiensis</name>
    <dbReference type="NCBI Taxonomy" id="366289"/>
    <lineage>
        <taxon>Bacteria</taxon>
        <taxon>Pseudomonadati</taxon>
        <taxon>Pseudomonadota</taxon>
        <taxon>Gammaproteobacteria</taxon>
        <taxon>Pseudomonadales</taxon>
        <taxon>Pseudomonadaceae</taxon>
        <taxon>Pseudomonas</taxon>
    </lineage>
</organism>
<dbReference type="RefSeq" id="WP_089389717.1">
    <property type="nucleotide sequence ID" value="NZ_FNEC01000004.1"/>
</dbReference>
<gene>
    <name evidence="2" type="ORF">SAMN05216189_1004103</name>
    <name evidence="3" type="ORF">SAMN06295949_101268</name>
</gene>